<evidence type="ECO:0000313" key="2">
    <source>
        <dbReference type="EMBL" id="MEJ2905689.1"/>
    </source>
</evidence>
<organism evidence="2 3">
    <name type="scientific">Pedobacter panaciterrae</name>
    <dbReference type="NCBI Taxonomy" id="363849"/>
    <lineage>
        <taxon>Bacteria</taxon>
        <taxon>Pseudomonadati</taxon>
        <taxon>Bacteroidota</taxon>
        <taxon>Sphingobacteriia</taxon>
        <taxon>Sphingobacteriales</taxon>
        <taxon>Sphingobacteriaceae</taxon>
        <taxon>Pedobacter</taxon>
    </lineage>
</organism>
<keyword evidence="3" id="KW-1185">Reference proteome</keyword>
<keyword evidence="1" id="KW-0812">Transmembrane</keyword>
<feature type="transmembrane region" description="Helical" evidence="1">
    <location>
        <begin position="143"/>
        <end position="161"/>
    </location>
</feature>
<sequence length="370" mass="43059">MLPLKKVQFDLPSLIVTLFLALEILSFFFLNKSFFDFAFIFIGLVIFATQFKYIVNYKIGMFMLFLITAGYSFFILYAFQGRITTIPLRLIMHFSLLILLIRYRINQLYIKILLYIFVAYTFFYTLVLGQTLRGMLAGGSENFVGWLALSLGVYYYLLCYVNKDKMKLQVAIVVLIAAISYLGRGTIGGAIILFAAVTFYLISSKPLKYKIFVFLVISLFSTVLLLSDTISEISNLAFRKFNEKGIDLDERDMILRDYIDRINLQTFFTGISPDHYPFTLHHGNFHNSYLLVHSQFGLIGAMFIGLILLTFLLKIWKSPFLCLLLLSISLRVFTDVIAYIGYIDFFIFYHLYIIWNNNYLKKRMKLNFVK</sequence>
<feature type="transmembrane region" description="Helical" evidence="1">
    <location>
        <begin position="86"/>
        <end position="105"/>
    </location>
</feature>
<feature type="transmembrane region" description="Helical" evidence="1">
    <location>
        <begin position="37"/>
        <end position="55"/>
    </location>
</feature>
<feature type="transmembrane region" description="Helical" evidence="1">
    <location>
        <begin position="296"/>
        <end position="316"/>
    </location>
</feature>
<keyword evidence="1" id="KW-0472">Membrane</keyword>
<feature type="transmembrane region" description="Helical" evidence="1">
    <location>
        <begin position="62"/>
        <end position="80"/>
    </location>
</feature>
<dbReference type="EMBL" id="JBBEUB010000014">
    <property type="protein sequence ID" value="MEJ2905689.1"/>
    <property type="molecule type" value="Genomic_DNA"/>
</dbReference>
<gene>
    <name evidence="2" type="ORF">WAE58_24810</name>
</gene>
<comment type="caution">
    <text evidence="2">The sequence shown here is derived from an EMBL/GenBank/DDBJ whole genome shotgun (WGS) entry which is preliminary data.</text>
</comment>
<proteinExistence type="predicted"/>
<evidence type="ECO:0000256" key="1">
    <source>
        <dbReference type="SAM" id="Phobius"/>
    </source>
</evidence>
<reference evidence="2 3" key="1">
    <citation type="submission" date="2024-03" db="EMBL/GenBank/DDBJ databases">
        <title>Sequence of Lycoming College Course Isolates.</title>
        <authorList>
            <person name="Plotts O."/>
            <person name="Newman J."/>
        </authorList>
    </citation>
    <scope>NUCLEOTIDE SEQUENCE [LARGE SCALE GENOMIC DNA]</scope>
    <source>
        <strain evidence="2 3">CJB-3</strain>
    </source>
</reference>
<evidence type="ECO:0000313" key="3">
    <source>
        <dbReference type="Proteomes" id="UP001378956"/>
    </source>
</evidence>
<name>A0ABU8NTU3_9SPHI</name>
<feature type="transmembrane region" description="Helical" evidence="1">
    <location>
        <begin position="112"/>
        <end position="131"/>
    </location>
</feature>
<feature type="transmembrane region" description="Helical" evidence="1">
    <location>
        <begin position="173"/>
        <end position="203"/>
    </location>
</feature>
<accession>A0ABU8NTU3</accession>
<dbReference type="Proteomes" id="UP001378956">
    <property type="component" value="Unassembled WGS sequence"/>
</dbReference>
<evidence type="ECO:0008006" key="4">
    <source>
        <dbReference type="Google" id="ProtNLM"/>
    </source>
</evidence>
<feature type="transmembrane region" description="Helical" evidence="1">
    <location>
        <begin position="209"/>
        <end position="230"/>
    </location>
</feature>
<feature type="transmembrane region" description="Helical" evidence="1">
    <location>
        <begin position="12"/>
        <end position="31"/>
    </location>
</feature>
<keyword evidence="1" id="KW-1133">Transmembrane helix</keyword>
<feature type="transmembrane region" description="Helical" evidence="1">
    <location>
        <begin position="336"/>
        <end position="355"/>
    </location>
</feature>
<dbReference type="RefSeq" id="WP_337718110.1">
    <property type="nucleotide sequence ID" value="NZ_JBBEUB010000014.1"/>
</dbReference>
<protein>
    <recommendedName>
        <fullName evidence="4">O-antigen ligase-like membrane protein</fullName>
    </recommendedName>
</protein>